<dbReference type="Proteomes" id="UP000283829">
    <property type="component" value="Unassembled WGS sequence"/>
</dbReference>
<proteinExistence type="predicted"/>
<dbReference type="AlphaFoldDB" id="A0A0Y5WTS8"/>
<reference evidence="1 2" key="1">
    <citation type="submission" date="2017-09" db="EMBL/GenBank/DDBJ databases">
        <title>Phenotypic and genotypic characterization of Colombian isolates of Neisseria meningitidis recovered from invasive disease.</title>
        <authorList>
            <person name="Duarte C."/>
            <person name="Gabastou J.M."/>
            <person name="Moreno J."/>
        </authorList>
    </citation>
    <scope>NUCLEOTIDE SEQUENCE [LARGE SCALE GENOMIC DNA]</scope>
    <source>
        <strain evidence="1 2">INS-Nm1124</strain>
    </source>
</reference>
<evidence type="ECO:0000313" key="2">
    <source>
        <dbReference type="Proteomes" id="UP000283829"/>
    </source>
</evidence>
<sequence>MKWLLNMIMRPIKFSMVNTLLFIVICSSFFDLLVQLCTILFHSQKIYFITLFLLFIFNFVTKSIYMAIIYPILYFFTIKKYYPYSRKVIILLSLALSIYFSFMDFYFFSIYSDNLSYETEPLHLYIPIIINFFSLLVSNFILSFINK</sequence>
<name>A0A0Y5WTS8_NEIME</name>
<dbReference type="EMBL" id="NWXB01000042">
    <property type="protein sequence ID" value="RQJ63809.1"/>
    <property type="molecule type" value="Genomic_DNA"/>
</dbReference>
<evidence type="ECO:0000313" key="1">
    <source>
        <dbReference type="EMBL" id="RQJ63809.1"/>
    </source>
</evidence>
<gene>
    <name evidence="1" type="ORF">COI09_12115</name>
</gene>
<dbReference type="OMA" id="SAFTMKW"/>
<comment type="caution">
    <text evidence="1">The sequence shown here is derived from an EMBL/GenBank/DDBJ whole genome shotgun (WGS) entry which is preliminary data.</text>
</comment>
<organism evidence="1 2">
    <name type="scientific">Neisseria meningitidis</name>
    <dbReference type="NCBI Taxonomy" id="487"/>
    <lineage>
        <taxon>Bacteria</taxon>
        <taxon>Pseudomonadati</taxon>
        <taxon>Pseudomonadota</taxon>
        <taxon>Betaproteobacteria</taxon>
        <taxon>Neisseriales</taxon>
        <taxon>Neisseriaceae</taxon>
        <taxon>Neisseria</taxon>
    </lineage>
</organism>
<accession>A0A0Y5WTS8</accession>
<protein>
    <submittedName>
        <fullName evidence="1">Uncharacterized protein</fullName>
    </submittedName>
</protein>